<dbReference type="AlphaFoldDB" id="C3YEN1"/>
<name>C3YEN1_BRAFL</name>
<feature type="compositionally biased region" description="Basic and acidic residues" evidence="5">
    <location>
        <begin position="486"/>
        <end position="495"/>
    </location>
</feature>
<feature type="compositionally biased region" description="Polar residues" evidence="5">
    <location>
        <begin position="229"/>
        <end position="238"/>
    </location>
</feature>
<dbReference type="EMBL" id="GG666507">
    <property type="protein sequence ID" value="EEN61125.1"/>
    <property type="molecule type" value="Genomic_DNA"/>
</dbReference>
<evidence type="ECO:0000313" key="7">
    <source>
        <dbReference type="EMBL" id="EEN61125.1"/>
    </source>
</evidence>
<dbReference type="InterPro" id="IPR003894">
    <property type="entry name" value="TAFH_NHR1"/>
</dbReference>
<reference evidence="7" key="1">
    <citation type="journal article" date="2008" name="Nature">
        <title>The amphioxus genome and the evolution of the chordate karyotype.</title>
        <authorList>
            <consortium name="US DOE Joint Genome Institute (JGI-PGF)"/>
            <person name="Putnam N.H."/>
            <person name="Butts T."/>
            <person name="Ferrier D.E.K."/>
            <person name="Furlong R.F."/>
            <person name="Hellsten U."/>
            <person name="Kawashima T."/>
            <person name="Robinson-Rechavi M."/>
            <person name="Shoguchi E."/>
            <person name="Terry A."/>
            <person name="Yu J.-K."/>
            <person name="Benito-Gutierrez E.L."/>
            <person name="Dubchak I."/>
            <person name="Garcia-Fernandez J."/>
            <person name="Gibson-Brown J.J."/>
            <person name="Grigoriev I.V."/>
            <person name="Horton A.C."/>
            <person name="de Jong P.J."/>
            <person name="Jurka J."/>
            <person name="Kapitonov V.V."/>
            <person name="Kohara Y."/>
            <person name="Kuroki Y."/>
            <person name="Lindquist E."/>
            <person name="Lucas S."/>
            <person name="Osoegawa K."/>
            <person name="Pennacchio L.A."/>
            <person name="Salamov A.A."/>
            <person name="Satou Y."/>
            <person name="Sauka-Spengler T."/>
            <person name="Schmutz J."/>
            <person name="Shin-I T."/>
            <person name="Toyoda A."/>
            <person name="Bronner-Fraser M."/>
            <person name="Fujiyama A."/>
            <person name="Holland L.Z."/>
            <person name="Holland P.W.H."/>
            <person name="Satoh N."/>
            <person name="Rokhsar D.S."/>
        </authorList>
    </citation>
    <scope>NUCLEOTIDE SEQUENCE [LARGE SCALE GENOMIC DNA]</scope>
    <source>
        <strain evidence="7">S238N-H82</strain>
        <tissue evidence="7">Testes</tissue>
    </source>
</reference>
<feature type="compositionally biased region" description="Basic residues" evidence="5">
    <location>
        <begin position="239"/>
        <end position="248"/>
    </location>
</feature>
<dbReference type="STRING" id="7739.C3YEN1"/>
<dbReference type="Gene3D" id="3.90.930.1">
    <property type="match status" value="1"/>
</dbReference>
<evidence type="ECO:0000256" key="2">
    <source>
        <dbReference type="ARBA" id="ARBA00023015"/>
    </source>
</evidence>
<gene>
    <name evidence="7" type="ORF">BRAFLDRAFT_84214</name>
</gene>
<evidence type="ECO:0000259" key="6">
    <source>
        <dbReference type="PROSITE" id="PS51119"/>
    </source>
</evidence>
<feature type="region of interest" description="Disordered" evidence="5">
    <location>
        <begin position="1"/>
        <end position="34"/>
    </location>
</feature>
<dbReference type="GO" id="GO:0005669">
    <property type="term" value="C:transcription factor TFIID complex"/>
    <property type="evidence" value="ECO:0007669"/>
    <property type="project" value="InterPro"/>
</dbReference>
<sequence>MAEDRTSHTDHTTSDDDSLNEDGDEEFNDRPSRLSKEYDPVLVRFYEERGMTVARKNCPLIQEAATESGKTEAKVKNFIGNYRESKGGNNRGFSLVGANKEIGESWKNLTAEEKKGCNKAAEDRRGKETQVKTWSEVSKKLKQLEKLSDELDNLGVETLFVTLYNGSIRAFGSQKDLAKDDKVGGYIENQLKAAEHQRKAAQCLAVSRLHTNPSREDTTGPSKEDQVVAGTSGNSTGSARKKRKKKKGLTLDSRRRRANNEDQVVAGTSGNSNSAGKKRKKDKEAQGNQQHPMASNTASSPLMSSTLGTAVVQPPAQSSLTLTAEAIENVKKCKNFLTTVVKLASSSNQPPERAKNVKELVQNLLDAKIEPEEFTLKLQTEFKSSPQPYLVPLLKKTLPYVRQGLAKRGAIGGMQIPPQTPSFAQAPVAMTTSLVASTSISRQSVVVTTQSQHPPNVRQQAAINTAQMTVNPNLDLVRVSYGWTRTGEHGGGQDKVEEESEEEEFNKDGREREKMEEDDDSTSEEEEFNKDGREREKMEEDDDSTSEEEEFNKDGREREKMEVDDKFHVRGGGIQQGWKRTGENGLRGGR</sequence>
<feature type="compositionally biased region" description="Basic and acidic residues" evidence="5">
    <location>
        <begin position="213"/>
        <end position="226"/>
    </location>
</feature>
<protein>
    <recommendedName>
        <fullName evidence="6">TAFH domain-containing protein</fullName>
    </recommendedName>
</protein>
<dbReference type="InParanoid" id="C3YEN1"/>
<evidence type="ECO:0000256" key="1">
    <source>
        <dbReference type="ARBA" id="ARBA00004123"/>
    </source>
</evidence>
<feature type="compositionally biased region" description="Basic and acidic residues" evidence="5">
    <location>
        <begin position="506"/>
        <end position="515"/>
    </location>
</feature>
<organism>
    <name type="scientific">Branchiostoma floridae</name>
    <name type="common">Florida lancelet</name>
    <name type="synonym">Amphioxus</name>
    <dbReference type="NCBI Taxonomy" id="7739"/>
    <lineage>
        <taxon>Eukaryota</taxon>
        <taxon>Metazoa</taxon>
        <taxon>Chordata</taxon>
        <taxon>Cephalochordata</taxon>
        <taxon>Leptocardii</taxon>
        <taxon>Amphioxiformes</taxon>
        <taxon>Branchiostomatidae</taxon>
        <taxon>Branchiostoma</taxon>
    </lineage>
</organism>
<keyword evidence="4" id="KW-0539">Nucleus</keyword>
<dbReference type="PANTHER" id="PTHR15138">
    <property type="entry name" value="TRANSCRIPTION INITIATION FACTOR TFIID SUBUNIT 4"/>
    <property type="match status" value="1"/>
</dbReference>
<dbReference type="SMART" id="SM00549">
    <property type="entry name" value="TAFH"/>
    <property type="match status" value="1"/>
</dbReference>
<feature type="compositionally biased region" description="Polar residues" evidence="5">
    <location>
        <begin position="266"/>
        <end position="275"/>
    </location>
</feature>
<dbReference type="PANTHER" id="PTHR15138:SF14">
    <property type="entry name" value="TRANSCRIPTION INITIATION FACTOR TFIID SUBUNIT 4"/>
    <property type="match status" value="1"/>
</dbReference>
<feature type="compositionally biased region" description="Basic and acidic residues" evidence="5">
    <location>
        <begin position="529"/>
        <end position="538"/>
    </location>
</feature>
<evidence type="ECO:0000256" key="5">
    <source>
        <dbReference type="SAM" id="MobiDB-lite"/>
    </source>
</evidence>
<feature type="region of interest" description="Disordered" evidence="5">
    <location>
        <begin position="206"/>
        <end position="302"/>
    </location>
</feature>
<feature type="compositionally biased region" description="Acidic residues" evidence="5">
    <location>
        <begin position="539"/>
        <end position="551"/>
    </location>
</feature>
<feature type="compositionally biased region" description="Acidic residues" evidence="5">
    <location>
        <begin position="496"/>
        <end position="505"/>
    </location>
</feature>
<dbReference type="InterPro" id="IPR045144">
    <property type="entry name" value="TAF4"/>
</dbReference>
<feature type="compositionally biased region" description="Acidic residues" evidence="5">
    <location>
        <begin position="15"/>
        <end position="27"/>
    </location>
</feature>
<feature type="compositionally biased region" description="Acidic residues" evidence="5">
    <location>
        <begin position="516"/>
        <end position="528"/>
    </location>
</feature>
<dbReference type="Pfam" id="PF07531">
    <property type="entry name" value="TAFH"/>
    <property type="match status" value="1"/>
</dbReference>
<feature type="region of interest" description="Disordered" evidence="5">
    <location>
        <begin position="484"/>
        <end position="590"/>
    </location>
</feature>
<keyword evidence="3" id="KW-0804">Transcription</keyword>
<keyword evidence="2" id="KW-0805">Transcription regulation</keyword>
<feature type="domain" description="TAFH" evidence="6">
    <location>
        <begin position="327"/>
        <end position="424"/>
    </location>
</feature>
<dbReference type="SUPFAM" id="SSF158553">
    <property type="entry name" value="TAFH domain-like"/>
    <property type="match status" value="1"/>
</dbReference>
<dbReference type="InterPro" id="IPR037249">
    <property type="entry name" value="TAFH/NHR1_dom_sf"/>
</dbReference>
<accession>C3YEN1</accession>
<dbReference type="eggNOG" id="KOG2341">
    <property type="taxonomic scope" value="Eukaryota"/>
</dbReference>
<feature type="compositionally biased region" description="Basic and acidic residues" evidence="5">
    <location>
        <begin position="552"/>
        <end position="568"/>
    </location>
</feature>
<comment type="subcellular location">
    <subcellularLocation>
        <location evidence="1">Nucleus</location>
    </subcellularLocation>
</comment>
<evidence type="ECO:0000256" key="3">
    <source>
        <dbReference type="ARBA" id="ARBA00023163"/>
    </source>
</evidence>
<dbReference type="Gene3D" id="1.20.120.1110">
    <property type="entry name" value="TAFH/NHR1 domain"/>
    <property type="match status" value="1"/>
</dbReference>
<dbReference type="PROSITE" id="PS51119">
    <property type="entry name" value="TAFH"/>
    <property type="match status" value="1"/>
</dbReference>
<proteinExistence type="predicted"/>
<feature type="compositionally biased region" description="Polar residues" evidence="5">
    <location>
        <begin position="286"/>
        <end position="302"/>
    </location>
</feature>
<dbReference type="GO" id="GO:0006352">
    <property type="term" value="P:DNA-templated transcription initiation"/>
    <property type="evidence" value="ECO:0007669"/>
    <property type="project" value="InterPro"/>
</dbReference>
<evidence type="ECO:0000256" key="4">
    <source>
        <dbReference type="ARBA" id="ARBA00023242"/>
    </source>
</evidence>
<feature type="compositionally biased region" description="Basic and acidic residues" evidence="5">
    <location>
        <begin position="1"/>
        <end position="14"/>
    </location>
</feature>